<accession>A0A0F3N4R9</accession>
<dbReference type="EMBL" id="LANR01000001">
    <property type="protein sequence ID" value="KJV62677.1"/>
    <property type="molecule type" value="Genomic_DNA"/>
</dbReference>
<gene>
    <name evidence="1" type="ORF">APHACPA_1711</name>
</gene>
<dbReference type="Proteomes" id="UP000033556">
    <property type="component" value="Unassembled WGS sequence"/>
</dbReference>
<organism evidence="1 2">
    <name type="scientific">Rickettsia amblyommatis str. Ac/Pa</name>
    <dbReference type="NCBI Taxonomy" id="1359164"/>
    <lineage>
        <taxon>Bacteria</taxon>
        <taxon>Pseudomonadati</taxon>
        <taxon>Pseudomonadota</taxon>
        <taxon>Alphaproteobacteria</taxon>
        <taxon>Rickettsiales</taxon>
        <taxon>Rickettsiaceae</taxon>
        <taxon>Rickettsieae</taxon>
        <taxon>Rickettsia</taxon>
        <taxon>spotted fever group</taxon>
    </lineage>
</organism>
<proteinExistence type="predicted"/>
<name>A0A0F3N4R9_RICAM</name>
<evidence type="ECO:0000313" key="2">
    <source>
        <dbReference type="Proteomes" id="UP000033556"/>
    </source>
</evidence>
<dbReference type="AlphaFoldDB" id="A0A0F3N4R9"/>
<dbReference type="PATRIC" id="fig|1359164.3.peg.1692"/>
<sequence>MAIQKNNKKMLKISIFLLFFWIASSIAMQFPRNDAKTDPFNKADLIAGSS</sequence>
<comment type="caution">
    <text evidence="1">The sequence shown here is derived from an EMBL/GenBank/DDBJ whole genome shotgun (WGS) entry which is preliminary data.</text>
</comment>
<evidence type="ECO:0000313" key="1">
    <source>
        <dbReference type="EMBL" id="KJV62677.1"/>
    </source>
</evidence>
<protein>
    <submittedName>
        <fullName evidence="1">Uncharacterized protein</fullName>
    </submittedName>
</protein>
<keyword evidence="2" id="KW-1185">Reference proteome</keyword>
<reference evidence="1 2" key="1">
    <citation type="submission" date="2015-01" db="EMBL/GenBank/DDBJ databases">
        <title>Genome Sequencing of Rickettsiales.</title>
        <authorList>
            <person name="Daugherty S.C."/>
            <person name="Su Q."/>
            <person name="Abolude K."/>
            <person name="Beier-Sexton M."/>
            <person name="Carlyon J.A."/>
            <person name="Carter R."/>
            <person name="Day N.P."/>
            <person name="Dumler S.J."/>
            <person name="Dyachenko V."/>
            <person name="Godinez A."/>
            <person name="Kurtti T.J."/>
            <person name="Lichay M."/>
            <person name="Mullins K.E."/>
            <person name="Ott S."/>
            <person name="Pappas-Brown V."/>
            <person name="Paris D.H."/>
            <person name="Patel P."/>
            <person name="Richards A.L."/>
            <person name="Sadzewicz L."/>
            <person name="Sears K."/>
            <person name="Seidman D."/>
            <person name="Sengamalay N."/>
            <person name="Stenos J."/>
            <person name="Tallon L.J."/>
            <person name="Vincent G."/>
            <person name="Fraser C.M."/>
            <person name="Munderloh U."/>
            <person name="Dunning-Hotopp J.C."/>
        </authorList>
    </citation>
    <scope>NUCLEOTIDE SEQUENCE [LARGE SCALE GENOMIC DNA]</scope>
    <source>
        <strain evidence="1 2">Ac/Pa</strain>
    </source>
</reference>